<dbReference type="CDD" id="cd05379">
    <property type="entry name" value="CAP_bacterial"/>
    <property type="match status" value="1"/>
</dbReference>
<sequence length="321" mass="35276">MFNWLDWILVPAVMFFVWEGWLAGGIKVLSGMISFLGSLWLAVKYHSAAGRFVGEKFGISRIWVDVVGYLIVAVTAETIISIALHLLLQKLTGKRTQSQWNRAIGAAANGIKGLVLAAFALLVIIALPLKGNIRRDIRSSILGSRLVAAAQKYGGQVETSINEAAAEAVRFLTIKPQSTEIIPLNLPLETCRLNVGEEEEWKMLGLINRERENAGSEPLGIDRQITAVAREYGRDMFERKYFSHYSPEGTDAGERLEKGGVVYALAGENLAYAPDLETAHKGLMESEGHRKNILEPRFGRVGIGVIDAGICGMMFVQNFAD</sequence>
<accession>A0A1F4Z591</accession>
<evidence type="ECO:0000256" key="2">
    <source>
        <dbReference type="ARBA" id="ARBA00022692"/>
    </source>
</evidence>
<evidence type="ECO:0000313" key="8">
    <source>
        <dbReference type="Proteomes" id="UP000176822"/>
    </source>
</evidence>
<dbReference type="PANTHER" id="PTHR31157:SF1">
    <property type="entry name" value="SCP DOMAIN-CONTAINING PROTEIN"/>
    <property type="match status" value="1"/>
</dbReference>
<evidence type="ECO:0000313" key="7">
    <source>
        <dbReference type="EMBL" id="OGD01341.1"/>
    </source>
</evidence>
<evidence type="ECO:0000256" key="1">
    <source>
        <dbReference type="ARBA" id="ARBA00004141"/>
    </source>
</evidence>
<comment type="caution">
    <text evidence="7">The sequence shown here is derived from an EMBL/GenBank/DDBJ whole genome shotgun (WGS) entry which is preliminary data.</text>
</comment>
<evidence type="ECO:0000256" key="3">
    <source>
        <dbReference type="ARBA" id="ARBA00022989"/>
    </source>
</evidence>
<dbReference type="InterPro" id="IPR003825">
    <property type="entry name" value="Colicin-V_CvpA"/>
</dbReference>
<feature type="transmembrane region" description="Helical" evidence="5">
    <location>
        <begin position="298"/>
        <end position="320"/>
    </location>
</feature>
<name>A0A1F4Z591_9BACT</name>
<feature type="transmembrane region" description="Helical" evidence="5">
    <location>
        <begin position="62"/>
        <end position="87"/>
    </location>
</feature>
<dbReference type="EMBL" id="MEXM01000013">
    <property type="protein sequence ID" value="OGD01341.1"/>
    <property type="molecule type" value="Genomic_DNA"/>
</dbReference>
<dbReference type="SUPFAM" id="SSF55797">
    <property type="entry name" value="PR-1-like"/>
    <property type="match status" value="1"/>
</dbReference>
<feature type="transmembrane region" description="Helical" evidence="5">
    <location>
        <begin position="20"/>
        <end position="41"/>
    </location>
</feature>
<proteinExistence type="predicted"/>
<dbReference type="Gene3D" id="3.40.33.10">
    <property type="entry name" value="CAP"/>
    <property type="match status" value="1"/>
</dbReference>
<keyword evidence="4 5" id="KW-0472">Membrane</keyword>
<dbReference type="AlphaFoldDB" id="A0A1F4Z591"/>
<dbReference type="Pfam" id="PF02674">
    <property type="entry name" value="Colicin_V"/>
    <property type="match status" value="1"/>
</dbReference>
<feature type="domain" description="SCP" evidence="6">
    <location>
        <begin position="204"/>
        <end position="319"/>
    </location>
</feature>
<dbReference type="PANTHER" id="PTHR31157">
    <property type="entry name" value="SCP DOMAIN-CONTAINING PROTEIN"/>
    <property type="match status" value="1"/>
</dbReference>
<dbReference type="Pfam" id="PF00188">
    <property type="entry name" value="CAP"/>
    <property type="match status" value="1"/>
</dbReference>
<protein>
    <recommendedName>
        <fullName evidence="6">SCP domain-containing protein</fullName>
    </recommendedName>
</protein>
<gene>
    <name evidence="7" type="ORF">A2972_02655</name>
</gene>
<dbReference type="GO" id="GO:0009403">
    <property type="term" value="P:toxin biosynthetic process"/>
    <property type="evidence" value="ECO:0007669"/>
    <property type="project" value="InterPro"/>
</dbReference>
<evidence type="ECO:0000259" key="6">
    <source>
        <dbReference type="Pfam" id="PF00188"/>
    </source>
</evidence>
<reference evidence="7 8" key="1">
    <citation type="journal article" date="2016" name="Nat. Commun.">
        <title>Thousands of microbial genomes shed light on interconnected biogeochemical processes in an aquifer system.</title>
        <authorList>
            <person name="Anantharaman K."/>
            <person name="Brown C.T."/>
            <person name="Hug L.A."/>
            <person name="Sharon I."/>
            <person name="Castelle C.J."/>
            <person name="Probst A.J."/>
            <person name="Thomas B.C."/>
            <person name="Singh A."/>
            <person name="Wilkins M.J."/>
            <person name="Karaoz U."/>
            <person name="Brodie E.L."/>
            <person name="Williams K.H."/>
            <person name="Hubbard S.S."/>
            <person name="Banfield J.F."/>
        </authorList>
    </citation>
    <scope>NUCLEOTIDE SEQUENCE [LARGE SCALE GENOMIC DNA]</scope>
</reference>
<feature type="transmembrane region" description="Helical" evidence="5">
    <location>
        <begin position="107"/>
        <end position="129"/>
    </location>
</feature>
<dbReference type="InterPro" id="IPR014044">
    <property type="entry name" value="CAP_dom"/>
</dbReference>
<keyword evidence="3 5" id="KW-1133">Transmembrane helix</keyword>
<evidence type="ECO:0000256" key="5">
    <source>
        <dbReference type="SAM" id="Phobius"/>
    </source>
</evidence>
<evidence type="ECO:0000256" key="4">
    <source>
        <dbReference type="ARBA" id="ARBA00023136"/>
    </source>
</evidence>
<organism evidence="7 8">
    <name type="scientific">Candidatus Amesbacteria bacterium RIFCSPLOWO2_01_FULL_47_33</name>
    <dbReference type="NCBI Taxonomy" id="1797258"/>
    <lineage>
        <taxon>Bacteria</taxon>
        <taxon>Candidatus Amesiibacteriota</taxon>
    </lineage>
</organism>
<dbReference type="GO" id="GO:0016020">
    <property type="term" value="C:membrane"/>
    <property type="evidence" value="ECO:0007669"/>
    <property type="project" value="UniProtKB-SubCell"/>
</dbReference>
<keyword evidence="2 5" id="KW-0812">Transmembrane</keyword>
<comment type="subcellular location">
    <subcellularLocation>
        <location evidence="1">Membrane</location>
        <topology evidence="1">Multi-pass membrane protein</topology>
    </subcellularLocation>
</comment>
<dbReference type="InterPro" id="IPR035940">
    <property type="entry name" value="CAP_sf"/>
</dbReference>
<dbReference type="Proteomes" id="UP000176822">
    <property type="component" value="Unassembled WGS sequence"/>
</dbReference>